<keyword evidence="9" id="KW-1185">Reference proteome</keyword>
<sequence>MSDVEYAANETVPAKTSPSASTAPAANRRWLVDLLLLAALWGASFLFMRIGAAEFGALPTAAVRVAIATVFLLPLLVLRGQWSSFRQYWKPALGIGVLNSGMPFAFFAFALLTINSGLAAVLNATVPMFGALVAWAWFGDRPDRSRIVGLVIGFIGVAMLAGRGAGLHSGADEGAARWAIAACLAACVCYAFAASLTRKHLVGVPALATAAGSQIGATLALAVPALWLWPVQMPSLRAWLALAAVGIACTGLAYILFFRLIENAGPARALTVTFLVPVFAVFYGAVFLGEEITQWMLICAVVIVCGVALSTGLVRLGGGTRGA</sequence>
<comment type="caution">
    <text evidence="8">The sequence shown here is derived from an EMBL/GenBank/DDBJ whole genome shotgun (WGS) entry which is preliminary data.</text>
</comment>
<proteinExistence type="predicted"/>
<feature type="transmembrane region" description="Helical" evidence="6">
    <location>
        <begin position="295"/>
        <end position="316"/>
    </location>
</feature>
<feature type="region of interest" description="Disordered" evidence="5">
    <location>
        <begin position="1"/>
        <end position="21"/>
    </location>
</feature>
<name>A0ABU8VC92_9BURK</name>
<feature type="transmembrane region" description="Helical" evidence="6">
    <location>
        <begin position="236"/>
        <end position="257"/>
    </location>
</feature>
<dbReference type="InterPro" id="IPR000620">
    <property type="entry name" value="EamA_dom"/>
</dbReference>
<evidence type="ECO:0000256" key="6">
    <source>
        <dbReference type="SAM" id="Phobius"/>
    </source>
</evidence>
<feature type="transmembrane region" description="Helical" evidence="6">
    <location>
        <begin position="118"/>
        <end position="138"/>
    </location>
</feature>
<keyword evidence="4 6" id="KW-0472">Membrane</keyword>
<dbReference type="InterPro" id="IPR050638">
    <property type="entry name" value="AA-Vitamin_Transporters"/>
</dbReference>
<dbReference type="PANTHER" id="PTHR32322:SF9">
    <property type="entry name" value="AMINO-ACID METABOLITE EFFLUX PUMP-RELATED"/>
    <property type="match status" value="1"/>
</dbReference>
<dbReference type="Gene3D" id="1.10.3730.20">
    <property type="match status" value="1"/>
</dbReference>
<feature type="transmembrane region" description="Helical" evidence="6">
    <location>
        <begin position="62"/>
        <end position="80"/>
    </location>
</feature>
<feature type="transmembrane region" description="Helical" evidence="6">
    <location>
        <begin position="269"/>
        <end position="289"/>
    </location>
</feature>
<feature type="compositionally biased region" description="Low complexity" evidence="5">
    <location>
        <begin position="11"/>
        <end position="21"/>
    </location>
</feature>
<keyword evidence="2 6" id="KW-0812">Transmembrane</keyword>
<dbReference type="Pfam" id="PF00892">
    <property type="entry name" value="EamA"/>
    <property type="match status" value="2"/>
</dbReference>
<evidence type="ECO:0000256" key="1">
    <source>
        <dbReference type="ARBA" id="ARBA00004141"/>
    </source>
</evidence>
<gene>
    <name evidence="8" type="ORF">WKW77_08885</name>
</gene>
<dbReference type="EMBL" id="JBBKZU010000003">
    <property type="protein sequence ID" value="MEJ8811180.1"/>
    <property type="molecule type" value="Genomic_DNA"/>
</dbReference>
<dbReference type="InterPro" id="IPR037185">
    <property type="entry name" value="EmrE-like"/>
</dbReference>
<dbReference type="Proteomes" id="UP001365846">
    <property type="component" value="Unassembled WGS sequence"/>
</dbReference>
<feature type="domain" description="EamA" evidence="7">
    <location>
        <begin position="178"/>
        <end position="310"/>
    </location>
</feature>
<feature type="transmembrane region" description="Helical" evidence="6">
    <location>
        <begin position="178"/>
        <end position="197"/>
    </location>
</feature>
<dbReference type="RefSeq" id="WP_340356492.1">
    <property type="nucleotide sequence ID" value="NZ_JBBKZU010000003.1"/>
</dbReference>
<dbReference type="PANTHER" id="PTHR32322">
    <property type="entry name" value="INNER MEMBRANE TRANSPORTER"/>
    <property type="match status" value="1"/>
</dbReference>
<reference evidence="8 9" key="1">
    <citation type="submission" date="2024-03" db="EMBL/GenBank/DDBJ databases">
        <title>Novel species of the genus Variovorax.</title>
        <authorList>
            <person name="Liu Q."/>
            <person name="Xin Y.-H."/>
        </authorList>
    </citation>
    <scope>NUCLEOTIDE SEQUENCE [LARGE SCALE GENOMIC DNA]</scope>
    <source>
        <strain evidence="8 9">KACC 18899</strain>
    </source>
</reference>
<evidence type="ECO:0000313" key="8">
    <source>
        <dbReference type="EMBL" id="MEJ8811180.1"/>
    </source>
</evidence>
<evidence type="ECO:0000259" key="7">
    <source>
        <dbReference type="Pfam" id="PF00892"/>
    </source>
</evidence>
<comment type="subcellular location">
    <subcellularLocation>
        <location evidence="1">Membrane</location>
        <topology evidence="1">Multi-pass membrane protein</topology>
    </subcellularLocation>
</comment>
<accession>A0ABU8VC92</accession>
<feature type="transmembrane region" description="Helical" evidence="6">
    <location>
        <begin position="147"/>
        <end position="166"/>
    </location>
</feature>
<evidence type="ECO:0000256" key="4">
    <source>
        <dbReference type="ARBA" id="ARBA00023136"/>
    </source>
</evidence>
<evidence type="ECO:0000256" key="2">
    <source>
        <dbReference type="ARBA" id="ARBA00022692"/>
    </source>
</evidence>
<feature type="transmembrane region" description="Helical" evidence="6">
    <location>
        <begin position="92"/>
        <end position="112"/>
    </location>
</feature>
<feature type="transmembrane region" description="Helical" evidence="6">
    <location>
        <begin position="30"/>
        <end position="50"/>
    </location>
</feature>
<protein>
    <submittedName>
        <fullName evidence="8">EamA family transporter</fullName>
    </submittedName>
</protein>
<feature type="domain" description="EamA" evidence="7">
    <location>
        <begin position="34"/>
        <end position="160"/>
    </location>
</feature>
<evidence type="ECO:0000313" key="9">
    <source>
        <dbReference type="Proteomes" id="UP001365846"/>
    </source>
</evidence>
<dbReference type="SUPFAM" id="SSF103481">
    <property type="entry name" value="Multidrug resistance efflux transporter EmrE"/>
    <property type="match status" value="2"/>
</dbReference>
<feature type="transmembrane region" description="Helical" evidence="6">
    <location>
        <begin position="204"/>
        <end position="230"/>
    </location>
</feature>
<organism evidence="8 9">
    <name type="scientific">Variovorax ureilyticus</name>
    <dbReference type="NCBI Taxonomy" id="1836198"/>
    <lineage>
        <taxon>Bacteria</taxon>
        <taxon>Pseudomonadati</taxon>
        <taxon>Pseudomonadota</taxon>
        <taxon>Betaproteobacteria</taxon>
        <taxon>Burkholderiales</taxon>
        <taxon>Comamonadaceae</taxon>
        <taxon>Variovorax</taxon>
    </lineage>
</organism>
<evidence type="ECO:0000256" key="5">
    <source>
        <dbReference type="SAM" id="MobiDB-lite"/>
    </source>
</evidence>
<keyword evidence="3 6" id="KW-1133">Transmembrane helix</keyword>
<evidence type="ECO:0000256" key="3">
    <source>
        <dbReference type="ARBA" id="ARBA00022989"/>
    </source>
</evidence>